<evidence type="ECO:0000313" key="1">
    <source>
        <dbReference type="EMBL" id="KRL60966.1"/>
    </source>
</evidence>
<dbReference type="eggNOG" id="COG2315">
    <property type="taxonomic scope" value="Bacteria"/>
</dbReference>
<dbReference type="Proteomes" id="UP000051264">
    <property type="component" value="Unassembled WGS sequence"/>
</dbReference>
<organism evidence="1 2">
    <name type="scientific">Latilactobacillus fuchuensis DSM 14340 = JCM 11249</name>
    <dbReference type="NCBI Taxonomy" id="1423747"/>
    <lineage>
        <taxon>Bacteria</taxon>
        <taxon>Bacillati</taxon>
        <taxon>Bacillota</taxon>
        <taxon>Bacilli</taxon>
        <taxon>Lactobacillales</taxon>
        <taxon>Lactobacillaceae</taxon>
        <taxon>Latilactobacillus</taxon>
    </lineage>
</organism>
<dbReference type="InterPro" id="IPR007351">
    <property type="entry name" value="YjbR"/>
</dbReference>
<reference evidence="1 2" key="1">
    <citation type="journal article" date="2015" name="Genome Announc.">
        <title>Expanding the biotechnology potential of lactobacilli through comparative genomics of 213 strains and associated genera.</title>
        <authorList>
            <person name="Sun Z."/>
            <person name="Harris H.M."/>
            <person name="McCann A."/>
            <person name="Guo C."/>
            <person name="Argimon S."/>
            <person name="Zhang W."/>
            <person name="Yang X."/>
            <person name="Jeffery I.B."/>
            <person name="Cooney J.C."/>
            <person name="Kagawa T.F."/>
            <person name="Liu W."/>
            <person name="Song Y."/>
            <person name="Salvetti E."/>
            <person name="Wrobel A."/>
            <person name="Rasinkangas P."/>
            <person name="Parkhill J."/>
            <person name="Rea M.C."/>
            <person name="O'Sullivan O."/>
            <person name="Ritari J."/>
            <person name="Douillard F.P."/>
            <person name="Paul Ross R."/>
            <person name="Yang R."/>
            <person name="Briner A.E."/>
            <person name="Felis G.E."/>
            <person name="de Vos W.M."/>
            <person name="Barrangou R."/>
            <person name="Klaenhammer T.R."/>
            <person name="Caufield P.W."/>
            <person name="Cui Y."/>
            <person name="Zhang H."/>
            <person name="O'Toole P.W."/>
        </authorList>
    </citation>
    <scope>NUCLEOTIDE SEQUENCE [LARGE SCALE GENOMIC DNA]</scope>
    <source>
        <strain evidence="1 2">DSM 14340</strain>
    </source>
</reference>
<dbReference type="PATRIC" id="fig|1423747.3.peg.1084"/>
<dbReference type="OrthoDB" id="9789813at2"/>
<evidence type="ECO:0008006" key="3">
    <source>
        <dbReference type="Google" id="ProtNLM"/>
    </source>
</evidence>
<dbReference type="Pfam" id="PF04237">
    <property type="entry name" value="YjbR"/>
    <property type="match status" value="1"/>
</dbReference>
<dbReference type="PANTHER" id="PTHR35145">
    <property type="entry name" value="CYTOPLASMIC PROTEIN-RELATED"/>
    <property type="match status" value="1"/>
</dbReference>
<dbReference type="PANTHER" id="PTHR35145:SF1">
    <property type="entry name" value="CYTOPLASMIC PROTEIN"/>
    <property type="match status" value="1"/>
</dbReference>
<dbReference type="InterPro" id="IPR038056">
    <property type="entry name" value="YjbR-like_sf"/>
</dbReference>
<dbReference type="Gene3D" id="3.90.1150.30">
    <property type="match status" value="1"/>
</dbReference>
<accession>A0A0R1RVB3</accession>
<evidence type="ECO:0000313" key="2">
    <source>
        <dbReference type="Proteomes" id="UP000051264"/>
    </source>
</evidence>
<proteinExistence type="predicted"/>
<sequence>MYTHQTFLNDLIATQSTRPEQLLAYGFQQTATGDYRYQTTILDQQFTLTVLLTVDQQLTTQITDNTTELPYPPYQSEQATGPFVSQLRQAVRQQIEQLAASCFQTTIFSQPATLALLDYAHHQYANQPEFLWAKSPQNAVLRRRDSHKWYAAILVVSKRKLGLDSDEIVEILDVRVDPTILPTLIDHQRFFPAYHMNKTHWLTIILNQNTPLETLEHYLDQSYQLAK</sequence>
<dbReference type="RefSeq" id="WP_025083669.1">
    <property type="nucleotide sequence ID" value="NZ_AZEX01000029.1"/>
</dbReference>
<dbReference type="AlphaFoldDB" id="A0A0R1RVB3"/>
<gene>
    <name evidence="1" type="ORF">FC69_GL001062</name>
</gene>
<protein>
    <recommendedName>
        <fullName evidence="3">MmcQ family protein</fullName>
    </recommendedName>
</protein>
<dbReference type="SUPFAM" id="SSF142906">
    <property type="entry name" value="YjbR-like"/>
    <property type="match status" value="1"/>
</dbReference>
<name>A0A0R1RVB3_9LACO</name>
<dbReference type="EMBL" id="AZEX01000029">
    <property type="protein sequence ID" value="KRL60966.1"/>
    <property type="molecule type" value="Genomic_DNA"/>
</dbReference>
<dbReference type="InterPro" id="IPR058532">
    <property type="entry name" value="YjbR/MT2646/Rv2570-like"/>
</dbReference>
<comment type="caution">
    <text evidence="1">The sequence shown here is derived from an EMBL/GenBank/DDBJ whole genome shotgun (WGS) entry which is preliminary data.</text>
</comment>